<dbReference type="SUPFAM" id="SSF50630">
    <property type="entry name" value="Acid proteases"/>
    <property type="match status" value="1"/>
</dbReference>
<organism evidence="2 3">
    <name type="scientific">Acer negundo</name>
    <name type="common">Box elder</name>
    <dbReference type="NCBI Taxonomy" id="4023"/>
    <lineage>
        <taxon>Eukaryota</taxon>
        <taxon>Viridiplantae</taxon>
        <taxon>Streptophyta</taxon>
        <taxon>Embryophyta</taxon>
        <taxon>Tracheophyta</taxon>
        <taxon>Spermatophyta</taxon>
        <taxon>Magnoliopsida</taxon>
        <taxon>eudicotyledons</taxon>
        <taxon>Gunneridae</taxon>
        <taxon>Pentapetalae</taxon>
        <taxon>rosids</taxon>
        <taxon>malvids</taxon>
        <taxon>Sapindales</taxon>
        <taxon>Sapindaceae</taxon>
        <taxon>Hippocastanoideae</taxon>
        <taxon>Acereae</taxon>
        <taxon>Acer</taxon>
    </lineage>
</organism>
<proteinExistence type="predicted"/>
<evidence type="ECO:0008006" key="4">
    <source>
        <dbReference type="Google" id="ProtNLM"/>
    </source>
</evidence>
<dbReference type="CDD" id="cd00303">
    <property type="entry name" value="retropepsin_like"/>
    <property type="match status" value="1"/>
</dbReference>
<feature type="region of interest" description="Disordered" evidence="1">
    <location>
        <begin position="10"/>
        <end position="36"/>
    </location>
</feature>
<dbReference type="PANTHER" id="PTHR12917">
    <property type="entry name" value="ASPARTYL PROTEASE DDI-RELATED"/>
    <property type="match status" value="1"/>
</dbReference>
<dbReference type="AlphaFoldDB" id="A0AAD5JBV7"/>
<evidence type="ECO:0000313" key="3">
    <source>
        <dbReference type="Proteomes" id="UP001064489"/>
    </source>
</evidence>
<accession>A0AAD5JBV7</accession>
<dbReference type="Proteomes" id="UP001064489">
    <property type="component" value="Chromosome 1"/>
</dbReference>
<dbReference type="EMBL" id="JAJSOW010000003">
    <property type="protein sequence ID" value="KAI9193973.1"/>
    <property type="molecule type" value="Genomic_DNA"/>
</dbReference>
<dbReference type="Pfam" id="PF13975">
    <property type="entry name" value="gag-asp_proteas"/>
    <property type="match status" value="1"/>
</dbReference>
<gene>
    <name evidence="2" type="ORF">LWI28_001930</name>
</gene>
<dbReference type="Gene3D" id="2.40.70.10">
    <property type="entry name" value="Acid Proteases"/>
    <property type="match status" value="1"/>
</dbReference>
<protein>
    <recommendedName>
        <fullName evidence="4">Aspartic peptidase DDI1-type domain-containing protein</fullName>
    </recommendedName>
</protein>
<evidence type="ECO:0000313" key="2">
    <source>
        <dbReference type="EMBL" id="KAI9193973.1"/>
    </source>
</evidence>
<dbReference type="PANTHER" id="PTHR12917:SF18">
    <property type="entry name" value="DNA DAMAGE-INDUCIBLE PROTEIN 1-LIKE"/>
    <property type="match status" value="1"/>
</dbReference>
<reference evidence="2" key="2">
    <citation type="submission" date="2023-02" db="EMBL/GenBank/DDBJ databases">
        <authorList>
            <person name="Swenson N.G."/>
            <person name="Wegrzyn J.L."/>
            <person name="Mcevoy S.L."/>
        </authorList>
    </citation>
    <scope>NUCLEOTIDE SEQUENCE</scope>
    <source>
        <strain evidence="2">91603</strain>
        <tissue evidence="2">Leaf</tissue>
    </source>
</reference>
<keyword evidence="3" id="KW-1185">Reference proteome</keyword>
<evidence type="ECO:0000256" key="1">
    <source>
        <dbReference type="SAM" id="MobiDB-lite"/>
    </source>
</evidence>
<name>A0AAD5JBV7_ACENE</name>
<dbReference type="InterPro" id="IPR021109">
    <property type="entry name" value="Peptidase_aspartic_dom_sf"/>
</dbReference>
<sequence>MGDEIGVLRRALNNSPNHRDEGSVSRIKVPKPKHFQGSKNAKELENFLWDMEQYFKAARIPDGEQKELKDQFLPCNTSWLARESLKKLKQTGSCREYVKDFSGSTSNSIDKGKSIENKFRKNKEKDWKKKADGQREKEKAVEITRDDDVVRANPIQLLNTMRMERQQRYGLMQVMVQVNGKQVRALLDIGADNNFLNQNMVDRLELNLSSSRSLVKAANTKAVEVLGVAKTNLKVEPWHGTCMVNVVRLDDFELILGNEFFMKANVSLMPYLRGILIGDCENPCFIQVDGSLNKQEKEAYSAKGKGNMALDRGKCVATLETKPNVVAELKREVDDLKASKVSYSGPVQFQRKQVENCSKLGKGP</sequence>
<comment type="caution">
    <text evidence="2">The sequence shown here is derived from an EMBL/GenBank/DDBJ whole genome shotgun (WGS) entry which is preliminary data.</text>
</comment>
<reference evidence="2" key="1">
    <citation type="journal article" date="2022" name="Plant J.">
        <title>Strategies of tolerance reflected in two North American maple genomes.</title>
        <authorList>
            <person name="McEvoy S.L."/>
            <person name="Sezen U.U."/>
            <person name="Trouern-Trend A."/>
            <person name="McMahon S.M."/>
            <person name="Schaberg P.G."/>
            <person name="Yang J."/>
            <person name="Wegrzyn J.L."/>
            <person name="Swenson N.G."/>
        </authorList>
    </citation>
    <scope>NUCLEOTIDE SEQUENCE</scope>
    <source>
        <strain evidence="2">91603</strain>
    </source>
</reference>